<dbReference type="SUPFAM" id="SSF161111">
    <property type="entry name" value="Cation efflux protein transmembrane domain-like"/>
    <property type="match status" value="1"/>
</dbReference>
<feature type="transmembrane region" description="Helical" evidence="11">
    <location>
        <begin position="38"/>
        <end position="63"/>
    </location>
</feature>
<evidence type="ECO:0000256" key="11">
    <source>
        <dbReference type="SAM" id="Phobius"/>
    </source>
</evidence>
<dbReference type="InterPro" id="IPR027469">
    <property type="entry name" value="Cation_efflux_TMD_sf"/>
</dbReference>
<evidence type="ECO:0000256" key="10">
    <source>
        <dbReference type="ARBA" id="ARBA00023329"/>
    </source>
</evidence>
<dbReference type="GO" id="GO:0008324">
    <property type="term" value="F:monoatomic cation transmembrane transporter activity"/>
    <property type="evidence" value="ECO:0007669"/>
    <property type="project" value="InterPro"/>
</dbReference>
<dbReference type="PANTHER" id="PTHR31937:SF2">
    <property type="entry name" value="TRANSMEMBRANE PROTEIN 163"/>
    <property type="match status" value="1"/>
</dbReference>
<feature type="transmembrane region" description="Helical" evidence="11">
    <location>
        <begin position="155"/>
        <end position="176"/>
    </location>
</feature>
<dbReference type="InterPro" id="IPR058533">
    <property type="entry name" value="Cation_efflux_TM"/>
</dbReference>
<dbReference type="GO" id="GO:0031410">
    <property type="term" value="C:cytoplasmic vesicle"/>
    <property type="evidence" value="ECO:0007669"/>
    <property type="project" value="UniProtKB-KW"/>
</dbReference>
<organism evidence="13 14">
    <name type="scientific">candidate division TA06 bacterium DG_26</name>
    <dbReference type="NCBI Taxonomy" id="1703771"/>
    <lineage>
        <taxon>Bacteria</taxon>
        <taxon>Bacteria division TA06</taxon>
    </lineage>
</organism>
<evidence type="ECO:0000256" key="7">
    <source>
        <dbReference type="ARBA" id="ARBA00022989"/>
    </source>
</evidence>
<protein>
    <recommendedName>
        <fullName evidence="12">Cation efflux protein transmembrane domain-containing protein</fullName>
    </recommendedName>
</protein>
<evidence type="ECO:0000256" key="3">
    <source>
        <dbReference type="ARBA" id="ARBA00008731"/>
    </source>
</evidence>
<name>A0A0S7WGY5_UNCT6</name>
<evidence type="ECO:0000313" key="13">
    <source>
        <dbReference type="EMBL" id="KPJ49410.1"/>
    </source>
</evidence>
<reference evidence="13 14" key="1">
    <citation type="journal article" date="2015" name="Microbiome">
        <title>Genomic resolution of linkages in carbon, nitrogen, and sulfur cycling among widespread estuary sediment bacteria.</title>
        <authorList>
            <person name="Baker B.J."/>
            <person name="Lazar C.S."/>
            <person name="Teske A.P."/>
            <person name="Dick G.J."/>
        </authorList>
    </citation>
    <scope>NUCLEOTIDE SEQUENCE [LARGE SCALE GENOMIC DNA]</scope>
    <source>
        <strain evidence="13">DG_26</strain>
    </source>
</reference>
<keyword evidence="8" id="KW-0770">Synapse</keyword>
<feature type="domain" description="Cation efflux protein transmembrane" evidence="12">
    <location>
        <begin position="22"/>
        <end position="204"/>
    </location>
</feature>
<comment type="similarity">
    <text evidence="3">Belongs to the TMEM163 family.</text>
</comment>
<keyword evidence="7 11" id="KW-1133">Transmembrane helix</keyword>
<evidence type="ECO:0000259" key="12">
    <source>
        <dbReference type="Pfam" id="PF01545"/>
    </source>
</evidence>
<dbReference type="Proteomes" id="UP000051124">
    <property type="component" value="Unassembled WGS sequence"/>
</dbReference>
<comment type="subcellular location">
    <subcellularLocation>
        <location evidence="2">Cytoplasmic vesicle</location>
        <location evidence="2">Secretory vesicle</location>
        <location evidence="2">Synaptic vesicle membrane</location>
        <topology evidence="2">Multi-pass membrane protein</topology>
    </subcellularLocation>
    <subcellularLocation>
        <location evidence="1">Early endosome membrane</location>
    </subcellularLocation>
</comment>
<keyword evidence="9 11" id="KW-0472">Membrane</keyword>
<comment type="caution">
    <text evidence="13">The sequence shown here is derived from an EMBL/GenBank/DDBJ whole genome shotgun (WGS) entry which is preliminary data.</text>
</comment>
<evidence type="ECO:0000256" key="6">
    <source>
        <dbReference type="ARBA" id="ARBA00022833"/>
    </source>
</evidence>
<dbReference type="Pfam" id="PF01545">
    <property type="entry name" value="Cation_efflux"/>
    <property type="match status" value="1"/>
</dbReference>
<evidence type="ECO:0000256" key="5">
    <source>
        <dbReference type="ARBA" id="ARBA00022753"/>
    </source>
</evidence>
<feature type="transmembrane region" description="Helical" evidence="11">
    <location>
        <begin position="115"/>
        <end position="134"/>
    </location>
</feature>
<keyword evidence="10" id="KW-0968">Cytoplasmic vesicle</keyword>
<keyword evidence="6" id="KW-0862">Zinc</keyword>
<feature type="transmembrane region" description="Helical" evidence="11">
    <location>
        <begin position="83"/>
        <end position="103"/>
    </location>
</feature>
<keyword evidence="4 11" id="KW-0812">Transmembrane</keyword>
<sequence length="207" mass="22901">MDDRNSREALYKTGLHLEYFTVAYNVIEASVSLLLGGIASSIALIGFGLDSIMESISGFVLIWRLRQHSQVSEEKEEKIERRAVRFVGVTFLILGAYVLFQSAKKLDTEDSPAPSVPGIVLAFVSLTVMPLLALKKYRVGREIQSRALIADSKETLACFFLSLALLLGLGLNYLLGFWQADPLAGMVIALFLFGEGWEGVKQSYEDE</sequence>
<evidence type="ECO:0000313" key="14">
    <source>
        <dbReference type="Proteomes" id="UP000051124"/>
    </source>
</evidence>
<dbReference type="EMBL" id="LIZT01000060">
    <property type="protein sequence ID" value="KPJ49410.1"/>
    <property type="molecule type" value="Genomic_DNA"/>
</dbReference>
<evidence type="ECO:0000256" key="4">
    <source>
        <dbReference type="ARBA" id="ARBA00022692"/>
    </source>
</evidence>
<dbReference type="AlphaFoldDB" id="A0A0S7WGY5"/>
<accession>A0A0S7WGY5</accession>
<proteinExistence type="inferred from homology"/>
<evidence type="ECO:0000256" key="1">
    <source>
        <dbReference type="ARBA" id="ARBA00004146"/>
    </source>
</evidence>
<keyword evidence="5" id="KW-0967">Endosome</keyword>
<evidence type="ECO:0000256" key="2">
    <source>
        <dbReference type="ARBA" id="ARBA00004644"/>
    </source>
</evidence>
<evidence type="ECO:0000256" key="9">
    <source>
        <dbReference type="ARBA" id="ARBA00023136"/>
    </source>
</evidence>
<dbReference type="GO" id="GO:0016020">
    <property type="term" value="C:membrane"/>
    <property type="evidence" value="ECO:0007669"/>
    <property type="project" value="InterPro"/>
</dbReference>
<gene>
    <name evidence="13" type="ORF">AMJ40_05600</name>
</gene>
<dbReference type="Gene3D" id="1.20.1510.10">
    <property type="entry name" value="Cation efflux protein transmembrane domain"/>
    <property type="match status" value="1"/>
</dbReference>
<dbReference type="PANTHER" id="PTHR31937">
    <property type="entry name" value="TRANSMEMBRANE PROTEIN 163"/>
    <property type="match status" value="1"/>
</dbReference>
<dbReference type="InterPro" id="IPR026765">
    <property type="entry name" value="Tmem163"/>
</dbReference>
<evidence type="ECO:0000256" key="8">
    <source>
        <dbReference type="ARBA" id="ARBA00023018"/>
    </source>
</evidence>